<evidence type="ECO:0000313" key="3">
    <source>
        <dbReference type="Proteomes" id="UP001569963"/>
    </source>
</evidence>
<dbReference type="Proteomes" id="UP001569963">
    <property type="component" value="Unassembled WGS sequence"/>
</dbReference>
<gene>
    <name evidence="2" type="ORF">SM611_02205</name>
</gene>
<accession>A0ABV4Q5Q6</accession>
<protein>
    <recommendedName>
        <fullName evidence="1">ESAT-6-like protein</fullName>
    </recommendedName>
</protein>
<organism evidence="2 3">
    <name type="scientific">Actinomadura monticuli</name>
    <dbReference type="NCBI Taxonomy" id="3097367"/>
    <lineage>
        <taxon>Bacteria</taxon>
        <taxon>Bacillati</taxon>
        <taxon>Actinomycetota</taxon>
        <taxon>Actinomycetes</taxon>
        <taxon>Streptosporangiales</taxon>
        <taxon>Thermomonosporaceae</taxon>
        <taxon>Actinomadura</taxon>
    </lineage>
</organism>
<keyword evidence="3" id="KW-1185">Reference proteome</keyword>
<comment type="caution">
    <text evidence="2">The sequence shown here is derived from an EMBL/GenBank/DDBJ whole genome shotgun (WGS) entry which is preliminary data.</text>
</comment>
<comment type="similarity">
    <text evidence="1">Belongs to the WXG100 family.</text>
</comment>
<dbReference type="RefSeq" id="WP_371945021.1">
    <property type="nucleotide sequence ID" value="NZ_JAXCEI010000001.1"/>
</dbReference>
<evidence type="ECO:0000256" key="1">
    <source>
        <dbReference type="RuleBase" id="RU362001"/>
    </source>
</evidence>
<dbReference type="Pfam" id="PF06013">
    <property type="entry name" value="WXG100"/>
    <property type="match status" value="1"/>
</dbReference>
<dbReference type="InterPro" id="IPR036689">
    <property type="entry name" value="ESAT-6-like_sf"/>
</dbReference>
<proteinExistence type="inferred from homology"/>
<dbReference type="InterPro" id="IPR010310">
    <property type="entry name" value="T7SS_ESAT-6-like"/>
</dbReference>
<dbReference type="Gene3D" id="1.10.287.1060">
    <property type="entry name" value="ESAT-6-like"/>
    <property type="match status" value="1"/>
</dbReference>
<name>A0ABV4Q5Q6_9ACTN</name>
<reference evidence="2 3" key="1">
    <citation type="submission" date="2023-11" db="EMBL/GenBank/DDBJ databases">
        <title>Actinomadura monticuli sp. nov., isolated from volcanic ash.</title>
        <authorList>
            <person name="Lee S.D."/>
            <person name="Yang H."/>
            <person name="Kim I.S."/>
        </authorList>
    </citation>
    <scope>NUCLEOTIDE SEQUENCE [LARGE SCALE GENOMIC DNA]</scope>
    <source>
        <strain evidence="2 3">DLS-62</strain>
    </source>
</reference>
<evidence type="ECO:0000313" key="2">
    <source>
        <dbReference type="EMBL" id="MFA1537730.1"/>
    </source>
</evidence>
<sequence length="95" mass="10711">MSYTRANFGGLSEGEAQFSQAARALMDELNDLEGKLRTKLNQWEGSAQEAYWVFQKQWDGAAKDMQNVVAQLGLAIRDAHDNYQQAERSNQGIWG</sequence>
<dbReference type="NCBIfam" id="TIGR03930">
    <property type="entry name" value="WXG100_ESAT6"/>
    <property type="match status" value="1"/>
</dbReference>
<dbReference type="EMBL" id="JAXCEI010000001">
    <property type="protein sequence ID" value="MFA1537730.1"/>
    <property type="molecule type" value="Genomic_DNA"/>
</dbReference>
<dbReference type="SUPFAM" id="SSF140453">
    <property type="entry name" value="EsxAB dimer-like"/>
    <property type="match status" value="1"/>
</dbReference>